<dbReference type="Proteomes" id="UP000789920">
    <property type="component" value="Unassembled WGS sequence"/>
</dbReference>
<feature type="non-terminal residue" evidence="1">
    <location>
        <position position="142"/>
    </location>
</feature>
<comment type="caution">
    <text evidence="1">The sequence shown here is derived from an EMBL/GenBank/DDBJ whole genome shotgun (WGS) entry which is preliminary data.</text>
</comment>
<sequence>LLYKDKTPYPTDNFNPRKKNKNQDIIQQRPLGSISRNIRRITQDLINRVNPTANQKIGATLQLLDTATFSASLITRKHKTYHTKNQLEKDKILLELTDIHTYIENFLFNLNRLDKENNIPKEILQIIQLTFISVQLLLQNEG</sequence>
<evidence type="ECO:0000313" key="1">
    <source>
        <dbReference type="EMBL" id="CAG8846846.1"/>
    </source>
</evidence>
<proteinExistence type="predicted"/>
<dbReference type="EMBL" id="CAJVQC010153141">
    <property type="protein sequence ID" value="CAG8846846.1"/>
    <property type="molecule type" value="Genomic_DNA"/>
</dbReference>
<gene>
    <name evidence="1" type="ORF">RPERSI_LOCUS34341</name>
</gene>
<keyword evidence="2" id="KW-1185">Reference proteome</keyword>
<organism evidence="1 2">
    <name type="scientific">Racocetra persica</name>
    <dbReference type="NCBI Taxonomy" id="160502"/>
    <lineage>
        <taxon>Eukaryota</taxon>
        <taxon>Fungi</taxon>
        <taxon>Fungi incertae sedis</taxon>
        <taxon>Mucoromycota</taxon>
        <taxon>Glomeromycotina</taxon>
        <taxon>Glomeromycetes</taxon>
        <taxon>Diversisporales</taxon>
        <taxon>Gigasporaceae</taxon>
        <taxon>Racocetra</taxon>
    </lineage>
</organism>
<feature type="non-terminal residue" evidence="1">
    <location>
        <position position="1"/>
    </location>
</feature>
<name>A0ACA9ST79_9GLOM</name>
<reference evidence="1" key="1">
    <citation type="submission" date="2021-06" db="EMBL/GenBank/DDBJ databases">
        <authorList>
            <person name="Kallberg Y."/>
            <person name="Tangrot J."/>
            <person name="Rosling A."/>
        </authorList>
    </citation>
    <scope>NUCLEOTIDE SEQUENCE</scope>
    <source>
        <strain evidence="1">MA461A</strain>
    </source>
</reference>
<evidence type="ECO:0000313" key="2">
    <source>
        <dbReference type="Proteomes" id="UP000789920"/>
    </source>
</evidence>
<protein>
    <submittedName>
        <fullName evidence="1">27637_t:CDS:1</fullName>
    </submittedName>
</protein>
<accession>A0ACA9ST79</accession>